<feature type="domain" description="ABC transmembrane type-1" evidence="14">
    <location>
        <begin position="112"/>
        <end position="399"/>
    </location>
</feature>
<dbReference type="PANTHER" id="PTHR43394">
    <property type="entry name" value="ATP-DEPENDENT PERMEASE MDL1, MITOCHONDRIAL"/>
    <property type="match status" value="1"/>
</dbReference>
<keyword evidence="7" id="KW-0547">Nucleotide-binding</keyword>
<protein>
    <recommendedName>
        <fullName evidence="3">Probable ATP-dependent transporter ycf16</fullName>
    </recommendedName>
</protein>
<evidence type="ECO:0000256" key="6">
    <source>
        <dbReference type="ARBA" id="ARBA00022737"/>
    </source>
</evidence>
<keyword evidence="10 12" id="KW-0472">Membrane</keyword>
<accession>A0A1X6PGX8</accession>
<dbReference type="CDD" id="cd18578">
    <property type="entry name" value="ABC_6TM_Pgp_ABCB1_D2_like"/>
    <property type="match status" value="1"/>
</dbReference>
<feature type="transmembrane region" description="Helical" evidence="12">
    <location>
        <begin position="844"/>
        <end position="869"/>
    </location>
</feature>
<evidence type="ECO:0000259" key="13">
    <source>
        <dbReference type="PROSITE" id="PS50893"/>
    </source>
</evidence>
<comment type="subcellular location">
    <subcellularLocation>
        <location evidence="1">Membrane</location>
        <topology evidence="1">Multi-pass membrane protein</topology>
    </subcellularLocation>
</comment>
<feature type="transmembrane region" description="Helical" evidence="12">
    <location>
        <begin position="334"/>
        <end position="358"/>
    </location>
</feature>
<feature type="transmembrane region" description="Helical" evidence="12">
    <location>
        <begin position="370"/>
        <end position="388"/>
    </location>
</feature>
<dbReference type="InterPro" id="IPR003593">
    <property type="entry name" value="AAA+_ATPase"/>
</dbReference>
<feature type="transmembrane region" description="Helical" evidence="12">
    <location>
        <begin position="922"/>
        <end position="941"/>
    </location>
</feature>
<comment type="similarity">
    <text evidence="2">Belongs to the ABC transporter superfamily. ABCB family. Multidrug resistance exporter (TC 3.A.1.201) subfamily.</text>
</comment>
<evidence type="ECO:0000259" key="14">
    <source>
        <dbReference type="PROSITE" id="PS50929"/>
    </source>
</evidence>
<dbReference type="GO" id="GO:0090374">
    <property type="term" value="P:oligopeptide export from mitochondrion"/>
    <property type="evidence" value="ECO:0007669"/>
    <property type="project" value="TreeGrafter"/>
</dbReference>
<feature type="domain" description="ABC transporter" evidence="13">
    <location>
        <begin position="437"/>
        <end position="692"/>
    </location>
</feature>
<feature type="transmembrane region" description="Helical" evidence="12">
    <location>
        <begin position="257"/>
        <end position="279"/>
    </location>
</feature>
<evidence type="ECO:0000256" key="1">
    <source>
        <dbReference type="ARBA" id="ARBA00004141"/>
    </source>
</evidence>
<name>A0A1X6PGX8_PORUM</name>
<feature type="transmembrane region" description="Helical" evidence="12">
    <location>
        <begin position="232"/>
        <end position="251"/>
    </location>
</feature>
<dbReference type="OrthoDB" id="6500128at2759"/>
<dbReference type="FunFam" id="1.20.1560.10:FF:000018">
    <property type="entry name" value="ATP-binding cassette subfamily B member 11"/>
    <property type="match status" value="1"/>
</dbReference>
<dbReference type="Gene3D" id="3.40.50.300">
    <property type="entry name" value="P-loop containing nucleotide triphosphate hydrolases"/>
    <property type="match status" value="2"/>
</dbReference>
<feature type="compositionally biased region" description="Low complexity" evidence="11">
    <location>
        <begin position="1"/>
        <end position="17"/>
    </location>
</feature>
<dbReference type="InterPro" id="IPR003439">
    <property type="entry name" value="ABC_transporter-like_ATP-bd"/>
</dbReference>
<dbReference type="Pfam" id="PF00664">
    <property type="entry name" value="ABC_membrane"/>
    <property type="match status" value="2"/>
</dbReference>
<feature type="region of interest" description="Disordered" evidence="11">
    <location>
        <begin position="691"/>
        <end position="736"/>
    </location>
</feature>
<dbReference type="GO" id="GO:0005743">
    <property type="term" value="C:mitochondrial inner membrane"/>
    <property type="evidence" value="ECO:0007669"/>
    <property type="project" value="TreeGrafter"/>
</dbReference>
<dbReference type="PROSITE" id="PS00211">
    <property type="entry name" value="ABC_TRANSPORTER_1"/>
    <property type="match status" value="2"/>
</dbReference>
<evidence type="ECO:0000256" key="2">
    <source>
        <dbReference type="ARBA" id="ARBA00007577"/>
    </source>
</evidence>
<dbReference type="InterPro" id="IPR039421">
    <property type="entry name" value="Type_1_exporter"/>
</dbReference>
<organism evidence="15 16">
    <name type="scientific">Porphyra umbilicalis</name>
    <name type="common">Purple laver</name>
    <name type="synonym">Red alga</name>
    <dbReference type="NCBI Taxonomy" id="2786"/>
    <lineage>
        <taxon>Eukaryota</taxon>
        <taxon>Rhodophyta</taxon>
        <taxon>Bangiophyceae</taxon>
        <taxon>Bangiales</taxon>
        <taxon>Bangiaceae</taxon>
        <taxon>Porphyra</taxon>
    </lineage>
</organism>
<feature type="transmembrane region" description="Helical" evidence="12">
    <location>
        <begin position="1022"/>
        <end position="1048"/>
    </location>
</feature>
<keyword evidence="6" id="KW-0677">Repeat</keyword>
<feature type="compositionally biased region" description="Gly residues" evidence="11">
    <location>
        <begin position="75"/>
        <end position="85"/>
    </location>
</feature>
<evidence type="ECO:0000256" key="8">
    <source>
        <dbReference type="ARBA" id="ARBA00022840"/>
    </source>
</evidence>
<dbReference type="InterPro" id="IPR027417">
    <property type="entry name" value="P-loop_NTPase"/>
</dbReference>
<evidence type="ECO:0000256" key="12">
    <source>
        <dbReference type="SAM" id="Phobius"/>
    </source>
</evidence>
<dbReference type="Gene3D" id="1.20.1560.10">
    <property type="entry name" value="ABC transporter type 1, transmembrane domain"/>
    <property type="match status" value="3"/>
</dbReference>
<dbReference type="CDD" id="cd18577">
    <property type="entry name" value="ABC_6TM_Pgp_ABCB1_D1_like"/>
    <property type="match status" value="1"/>
</dbReference>
<dbReference type="InterPro" id="IPR011527">
    <property type="entry name" value="ABC1_TM_dom"/>
</dbReference>
<evidence type="ECO:0000313" key="15">
    <source>
        <dbReference type="EMBL" id="OSX80129.1"/>
    </source>
</evidence>
<dbReference type="SMART" id="SM00382">
    <property type="entry name" value="AAA"/>
    <property type="match status" value="2"/>
</dbReference>
<feature type="transmembrane region" description="Helical" evidence="12">
    <location>
        <begin position="156"/>
        <end position="178"/>
    </location>
</feature>
<dbReference type="FunFam" id="3.40.50.300:FF:000913">
    <property type="entry name" value="ABC multidrug transporter SitT"/>
    <property type="match status" value="2"/>
</dbReference>
<keyword evidence="5 12" id="KW-0812">Transmembrane</keyword>
<dbReference type="InterPro" id="IPR017871">
    <property type="entry name" value="ABC_transporter-like_CS"/>
</dbReference>
<feature type="domain" description="ABC transporter" evidence="13">
    <location>
        <begin position="1125"/>
        <end position="1373"/>
    </location>
</feature>
<dbReference type="GO" id="GO:0015421">
    <property type="term" value="F:ABC-type oligopeptide transporter activity"/>
    <property type="evidence" value="ECO:0007669"/>
    <property type="project" value="TreeGrafter"/>
</dbReference>
<feature type="region of interest" description="Disordered" evidence="11">
    <location>
        <begin position="1"/>
        <end position="85"/>
    </location>
</feature>
<evidence type="ECO:0000313" key="16">
    <source>
        <dbReference type="Proteomes" id="UP000218209"/>
    </source>
</evidence>
<feature type="compositionally biased region" description="Basic residues" evidence="11">
    <location>
        <begin position="706"/>
        <end position="715"/>
    </location>
</feature>
<evidence type="ECO:0000256" key="7">
    <source>
        <dbReference type="ARBA" id="ARBA00022741"/>
    </source>
</evidence>
<dbReference type="PANTHER" id="PTHR43394:SF27">
    <property type="entry name" value="ATP-DEPENDENT TRANSLOCASE ABCB1-LIKE"/>
    <property type="match status" value="1"/>
</dbReference>
<dbReference type="PROSITE" id="PS50893">
    <property type="entry name" value="ABC_TRANSPORTER_2"/>
    <property type="match status" value="2"/>
</dbReference>
<keyword evidence="8" id="KW-0067">ATP-binding</keyword>
<feature type="domain" description="ABC transmembrane type-1" evidence="14">
    <location>
        <begin position="803"/>
        <end position="1093"/>
    </location>
</feature>
<proteinExistence type="inferred from homology"/>
<reference evidence="15 16" key="1">
    <citation type="submission" date="2017-03" db="EMBL/GenBank/DDBJ databases">
        <title>WGS assembly of Porphyra umbilicalis.</title>
        <authorList>
            <person name="Brawley S.H."/>
            <person name="Blouin N.A."/>
            <person name="Ficko-Blean E."/>
            <person name="Wheeler G.L."/>
            <person name="Lohr M."/>
            <person name="Goodson H.V."/>
            <person name="Jenkins J.W."/>
            <person name="Blaby-Haas C.E."/>
            <person name="Helliwell K.E."/>
            <person name="Chan C."/>
            <person name="Marriage T."/>
            <person name="Bhattacharya D."/>
            <person name="Klein A.S."/>
            <person name="Badis Y."/>
            <person name="Brodie J."/>
            <person name="Cao Y."/>
            <person name="Collen J."/>
            <person name="Dittami S.M."/>
            <person name="Gachon C.M."/>
            <person name="Green B.R."/>
            <person name="Karpowicz S."/>
            <person name="Kim J.W."/>
            <person name="Kudahl U."/>
            <person name="Lin S."/>
            <person name="Michel G."/>
            <person name="Mittag M."/>
            <person name="Olson B.J."/>
            <person name="Pangilinan J."/>
            <person name="Peng Y."/>
            <person name="Qiu H."/>
            <person name="Shu S."/>
            <person name="Singer J.T."/>
            <person name="Smith A.G."/>
            <person name="Sprecher B.N."/>
            <person name="Wagner V."/>
            <person name="Wang W."/>
            <person name="Wang Z.-Y."/>
            <person name="Yan J."/>
            <person name="Yarish C."/>
            <person name="Zoeuner-Riek S."/>
            <person name="Zhuang Y."/>
            <person name="Zou Y."/>
            <person name="Lindquist E.A."/>
            <person name="Grimwood J."/>
            <person name="Barry K."/>
            <person name="Rokhsar D.S."/>
            <person name="Schmutz J."/>
            <person name="Stiller J.W."/>
            <person name="Grossman A.R."/>
            <person name="Prochnik S.E."/>
        </authorList>
    </citation>
    <scope>NUCLEOTIDE SEQUENCE [LARGE SCALE GENOMIC DNA]</scope>
    <source>
        <strain evidence="15">4086291</strain>
    </source>
</reference>
<feature type="transmembrane region" description="Helical" evidence="12">
    <location>
        <begin position="799"/>
        <end position="824"/>
    </location>
</feature>
<evidence type="ECO:0000256" key="3">
    <source>
        <dbReference type="ARBA" id="ARBA00014334"/>
    </source>
</evidence>
<sequence>MEAAAPAAAVAPAAPVAPTAPAPPGLLQRLLRRPAAENPDSPTGDGGGGSGDSSSSDSASGRGGKVGDGAKAGTPGSGDPDGGANGKPALAPVSFLTLYRYASPLDRVLLGAGTLAAIAHGVMMPLFAVFFGDLIDAGNNSEAASPQAVLDATGSVAWKIILLGGVSGLLSIVQVFGYQTSAQRQGVRIRTLFLKSLLRQEMGWYDQLDSGTLTAHVTGDVALIQTGIGDKVAMCVQLASTAVTGFIVAFLNGWKLTLVILATAPALIIVGGLFGKLAAEATTGGQKAYAKAGAAAEEALSLIRTVVAFGGEATEAAKYDRLLRRASKDEERRAHLSGASIGVSMFIMMGVYGLAFWFGNKEVRADNLSSGDVVTVFFSVIIAAMGLGQTAPGITAMTAARGAAPRVFEVIERASAIDATDDAAGVVPSSVEGRLELRGVDFAYPSRPDRPVLQGMSVSVNKGQTIALVGASGCGKTTVVQLLERLYDVGGGAAELDGTDVRSLNVQWLRSQIGFVAQSPVLFTGTIRENIALGGGIQVVDEPNPSGGAPTRRVTPRVVTDADITAAARQANAYDFITALPDGFDTQVGGKGAQLSGGQRQRVCIARALVGNPAILLADEATSSLDTASERTVQDALARAAATRTTVVIAHRLSTVQAADAIAVVDAGRVVELGTHRELVARDGGRYRRMVDMQTLTDETEEERSRRGHDRRHRAAALAAAGAAGGPEGAGAPADGVADAEAKAAAKTAAVDDSAAGVGSVGTTDASSSDDEAFAKPAVDLATGKRVVRRALAVNMREWPFLLAGVVGALGSGASWPVLAILYSEVLVLLGDMSDAASERVNRYAGGFALLGVAMAVAMYLQIAMLSIAGERLTLKLRRAAFGSMLRQEAAFFDAKAHSVGALSTQLAADVPLVKGLTGETAGNIIMVFSSIGTGLVIAFVSCWKVAAVTLAFTPGIALGGFVQIRLLSSSDVEVRAAYQKAGAVLTELVSNIRTVTTLGVQREFLARFEAELAEPIKKGRLMAITSGIGLGMSELLTFCIWSVALWYGAKLGVDGECDFLQTLRALTAIIFSCMMLGQAANGMPDVAASITASARVFALVDRVSAIDATVPLPPAEPAWASSEQRLTDVVFRYPSRPDAPVLSGLSVTAGAGATVALVGASGCGKSSTLALLQRLYDPSAGAVTHGGINVRGVHPAHLRSRLAVIPQEPELFSTTFRDNIAYGVAHAAGTADAPPPVVTDEVVVAAATAAGAHDFIMATPGGYDEPVGQRGASLSGGQRQRIAVARALVRRPAVLLSDESTSALDSASEAVVAAALAGGGGYGRTTILVAHRLATVKDADAIAVVVRGAVVELGRHAELIARGGVYAGLVRDQEMDA</sequence>
<evidence type="ECO:0000256" key="9">
    <source>
        <dbReference type="ARBA" id="ARBA00022989"/>
    </source>
</evidence>
<dbReference type="GO" id="GO:0005524">
    <property type="term" value="F:ATP binding"/>
    <property type="evidence" value="ECO:0007669"/>
    <property type="project" value="UniProtKB-KW"/>
</dbReference>
<dbReference type="PROSITE" id="PS50929">
    <property type="entry name" value="ABC_TM1F"/>
    <property type="match status" value="2"/>
</dbReference>
<keyword evidence="4" id="KW-0813">Transport</keyword>
<gene>
    <name evidence="15" type="ORF">BU14_0058s0040</name>
</gene>
<keyword evidence="9 12" id="KW-1133">Transmembrane helix</keyword>
<dbReference type="SUPFAM" id="SSF52540">
    <property type="entry name" value="P-loop containing nucleoside triphosphate hydrolases"/>
    <property type="match status" value="2"/>
</dbReference>
<dbReference type="GO" id="GO:0016887">
    <property type="term" value="F:ATP hydrolysis activity"/>
    <property type="evidence" value="ECO:0007669"/>
    <property type="project" value="InterPro"/>
</dbReference>
<evidence type="ECO:0000256" key="11">
    <source>
        <dbReference type="SAM" id="MobiDB-lite"/>
    </source>
</evidence>
<feature type="transmembrane region" description="Helical" evidence="12">
    <location>
        <begin position="108"/>
        <end position="131"/>
    </location>
</feature>
<dbReference type="EMBL" id="KV918780">
    <property type="protein sequence ID" value="OSX80129.1"/>
    <property type="molecule type" value="Genomic_DNA"/>
</dbReference>
<feature type="transmembrane region" description="Helical" evidence="12">
    <location>
        <begin position="947"/>
        <end position="968"/>
    </location>
</feature>
<keyword evidence="16" id="KW-1185">Reference proteome</keyword>
<dbReference type="Proteomes" id="UP000218209">
    <property type="component" value="Unassembled WGS sequence"/>
</dbReference>
<dbReference type="InterPro" id="IPR036640">
    <property type="entry name" value="ABC1_TM_sf"/>
</dbReference>
<dbReference type="Pfam" id="PF00005">
    <property type="entry name" value="ABC_tran"/>
    <property type="match status" value="2"/>
</dbReference>
<evidence type="ECO:0000256" key="4">
    <source>
        <dbReference type="ARBA" id="ARBA00022448"/>
    </source>
</evidence>
<evidence type="ECO:0000256" key="10">
    <source>
        <dbReference type="ARBA" id="ARBA00023136"/>
    </source>
</evidence>
<dbReference type="SUPFAM" id="SSF90123">
    <property type="entry name" value="ABC transporter transmembrane region"/>
    <property type="match status" value="2"/>
</dbReference>
<evidence type="ECO:0000256" key="5">
    <source>
        <dbReference type="ARBA" id="ARBA00022692"/>
    </source>
</evidence>